<dbReference type="InterPro" id="IPR020103">
    <property type="entry name" value="PsdUridine_synth_cat_dom_sf"/>
</dbReference>
<dbReference type="CDD" id="cd02869">
    <property type="entry name" value="PseudoU_synth_RluA_like"/>
    <property type="match status" value="1"/>
</dbReference>
<feature type="transmembrane region" description="Helical" evidence="2">
    <location>
        <begin position="6"/>
        <end position="24"/>
    </location>
</feature>
<accession>A0A6J2X5C1</accession>
<comment type="similarity">
    <text evidence="1">Belongs to the pseudouridine synthase RluA family.</text>
</comment>
<dbReference type="GeneID" id="115875111"/>
<dbReference type="InterPro" id="IPR006145">
    <property type="entry name" value="PsdUridine_synth_RsuA/RluA"/>
</dbReference>
<feature type="domain" description="Pseudouridine synthase RsuA/RluA-like" evidence="3">
    <location>
        <begin position="38"/>
        <end position="201"/>
    </location>
</feature>
<organism evidence="4 5">
    <name type="scientific">Sitophilus oryzae</name>
    <name type="common">Rice weevil</name>
    <name type="synonym">Curculio oryzae</name>
    <dbReference type="NCBI Taxonomy" id="7048"/>
    <lineage>
        <taxon>Eukaryota</taxon>
        <taxon>Metazoa</taxon>
        <taxon>Ecdysozoa</taxon>
        <taxon>Arthropoda</taxon>
        <taxon>Hexapoda</taxon>
        <taxon>Insecta</taxon>
        <taxon>Pterygota</taxon>
        <taxon>Neoptera</taxon>
        <taxon>Endopterygota</taxon>
        <taxon>Coleoptera</taxon>
        <taxon>Polyphaga</taxon>
        <taxon>Cucujiformia</taxon>
        <taxon>Curculionidae</taxon>
        <taxon>Dryophthorinae</taxon>
        <taxon>Sitophilus</taxon>
    </lineage>
</organism>
<dbReference type="InterPro" id="IPR050188">
    <property type="entry name" value="RluA_PseudoU_synthase"/>
</dbReference>
<dbReference type="InParanoid" id="A0A6J2X5C1"/>
<dbReference type="Proteomes" id="UP000504635">
    <property type="component" value="Unplaced"/>
</dbReference>
<keyword evidence="2" id="KW-0472">Membrane</keyword>
<dbReference type="Pfam" id="PF00849">
    <property type="entry name" value="PseudoU_synth_2"/>
    <property type="match status" value="1"/>
</dbReference>
<reference evidence="5" key="1">
    <citation type="submission" date="2025-08" db="UniProtKB">
        <authorList>
            <consortium name="RefSeq"/>
        </authorList>
    </citation>
    <scope>IDENTIFICATION</scope>
    <source>
        <tissue evidence="5">Gonads</tissue>
    </source>
</reference>
<keyword evidence="4" id="KW-1185">Reference proteome</keyword>
<protein>
    <submittedName>
        <fullName evidence="5">RNA pseudouridylate synthase domain-containing protein 1-like isoform X1</fullName>
    </submittedName>
</protein>
<dbReference type="AlphaFoldDB" id="A0A6J2X5C1"/>
<gene>
    <name evidence="5" type="primary">LOC115875111</name>
</gene>
<evidence type="ECO:0000259" key="3">
    <source>
        <dbReference type="Pfam" id="PF00849"/>
    </source>
</evidence>
<keyword evidence="2" id="KW-0812">Transmembrane</keyword>
<dbReference type="OrthoDB" id="418349at2759"/>
<dbReference type="GO" id="GO:0000455">
    <property type="term" value="P:enzyme-directed rRNA pseudouridine synthesis"/>
    <property type="evidence" value="ECO:0007669"/>
    <property type="project" value="TreeGrafter"/>
</dbReference>
<dbReference type="GO" id="GO:0003723">
    <property type="term" value="F:RNA binding"/>
    <property type="evidence" value="ECO:0007669"/>
    <property type="project" value="InterPro"/>
</dbReference>
<dbReference type="Gene3D" id="3.30.2350.10">
    <property type="entry name" value="Pseudouridine synthase"/>
    <property type="match status" value="1"/>
</dbReference>
<dbReference type="KEGG" id="soy:115875111"/>
<dbReference type="PANTHER" id="PTHR21600">
    <property type="entry name" value="MITOCHONDRIAL RNA PSEUDOURIDINE SYNTHASE"/>
    <property type="match status" value="1"/>
</dbReference>
<dbReference type="GO" id="GO:0009982">
    <property type="term" value="F:pseudouridine synthase activity"/>
    <property type="evidence" value="ECO:0007669"/>
    <property type="project" value="InterPro"/>
</dbReference>
<proteinExistence type="inferred from homology"/>
<keyword evidence="2" id="KW-1133">Transmembrane helix</keyword>
<evidence type="ECO:0000313" key="4">
    <source>
        <dbReference type="Proteomes" id="UP000504635"/>
    </source>
</evidence>
<evidence type="ECO:0000256" key="1">
    <source>
        <dbReference type="ARBA" id="ARBA00010876"/>
    </source>
</evidence>
<evidence type="ECO:0000256" key="2">
    <source>
        <dbReference type="SAM" id="Phobius"/>
    </source>
</evidence>
<evidence type="ECO:0000313" key="5">
    <source>
        <dbReference type="RefSeq" id="XP_030746362.1"/>
    </source>
</evidence>
<sequence length="285" mass="33390">MFSTFYFIWVILFISQIYFIKKYFKKCDTCQIIHRSDNFLIINKQADIKINSNNKNEETVQTFLRNTCPELTNQKLFHEFYFPHRLDYSTSGILCIPKTREVCKIVSAAFSARTTKKYYVALVRGVLSSNFIDVNISVGDDLREPQIQKMCTSSEKSFCKNPRSARTIVMALEQGIYNNYPATKILCRPITGRRHQIRVHCTFLGHTIIGDYTYSNRKDNKTPRMYLHAINLYFRLVLPNKLEDINVFTDDPFTHIKGWKKLKLFQSLSSGYIEIDRYSNSLNCL</sequence>
<dbReference type="SUPFAM" id="SSF55120">
    <property type="entry name" value="Pseudouridine synthase"/>
    <property type="match status" value="1"/>
</dbReference>
<dbReference type="RefSeq" id="XP_030746362.1">
    <property type="nucleotide sequence ID" value="XM_030890502.1"/>
</dbReference>
<name>A0A6J2X5C1_SITOR</name>
<dbReference type="PANTHER" id="PTHR21600:SF87">
    <property type="entry name" value="RNA PSEUDOURIDYLATE SYNTHASE DOMAIN-CONTAINING PROTEIN 1"/>
    <property type="match status" value="1"/>
</dbReference>